<evidence type="ECO:0000313" key="3">
    <source>
        <dbReference type="Proteomes" id="UP000272238"/>
    </source>
</evidence>
<feature type="transmembrane region" description="Helical" evidence="1">
    <location>
        <begin position="82"/>
        <end position="100"/>
    </location>
</feature>
<keyword evidence="1" id="KW-1133">Transmembrane helix</keyword>
<feature type="transmembrane region" description="Helical" evidence="1">
    <location>
        <begin position="106"/>
        <end position="124"/>
    </location>
</feature>
<comment type="caution">
    <text evidence="2">The sequence shown here is derived from an EMBL/GenBank/DDBJ whole genome shotgun (WGS) entry which is preliminary data.</text>
</comment>
<gene>
    <name evidence="2" type="ORF">D8M03_12660</name>
</gene>
<dbReference type="AlphaFoldDB" id="A0A494YXX1"/>
<keyword evidence="3" id="KW-1185">Reference proteome</keyword>
<keyword evidence="1" id="KW-0812">Transmembrane</keyword>
<dbReference type="Proteomes" id="UP000272238">
    <property type="component" value="Unassembled WGS sequence"/>
</dbReference>
<dbReference type="RefSeq" id="WP_121215182.1">
    <property type="nucleotide sequence ID" value="NZ_JAMYWW010000001.1"/>
</dbReference>
<feature type="transmembrane region" description="Helical" evidence="1">
    <location>
        <begin position="32"/>
        <end position="53"/>
    </location>
</feature>
<dbReference type="OrthoDB" id="1494666at2"/>
<sequence length="131" mass="14851">MKIKFISLGILSFIIVLGMLLQLINLLKGNNYFSAAFLLIGLLSFVGYISMILKKMFPEFKHGLPSDDERSKMVKNVSAGRAYFFSLYIWIALLAFQKYLDTDDTLILGILGMVLSLLVSWLITKSKRGFE</sequence>
<organism evidence="2 3">
    <name type="scientific">Ureibacillus endophyticus</name>
    <dbReference type="NCBI Taxonomy" id="1978490"/>
    <lineage>
        <taxon>Bacteria</taxon>
        <taxon>Bacillati</taxon>
        <taxon>Bacillota</taxon>
        <taxon>Bacilli</taxon>
        <taxon>Bacillales</taxon>
        <taxon>Caryophanaceae</taxon>
        <taxon>Ureibacillus</taxon>
    </lineage>
</organism>
<dbReference type="EMBL" id="RBZN01000035">
    <property type="protein sequence ID" value="RKQ15075.1"/>
    <property type="molecule type" value="Genomic_DNA"/>
</dbReference>
<accession>A0A494YXX1</accession>
<evidence type="ECO:0000313" key="2">
    <source>
        <dbReference type="EMBL" id="RKQ15075.1"/>
    </source>
</evidence>
<name>A0A494YXX1_9BACL</name>
<protein>
    <recommendedName>
        <fullName evidence="4">DUF2178 domain-containing protein</fullName>
    </recommendedName>
</protein>
<evidence type="ECO:0008006" key="4">
    <source>
        <dbReference type="Google" id="ProtNLM"/>
    </source>
</evidence>
<keyword evidence="1" id="KW-0472">Membrane</keyword>
<feature type="transmembrane region" description="Helical" evidence="1">
    <location>
        <begin position="5"/>
        <end position="26"/>
    </location>
</feature>
<evidence type="ECO:0000256" key="1">
    <source>
        <dbReference type="SAM" id="Phobius"/>
    </source>
</evidence>
<proteinExistence type="predicted"/>
<reference evidence="2 3" key="1">
    <citation type="journal article" date="2016" name="Antonie Van Leeuwenhoek">
        <title>Lysinibacillus endophyticus sp. nov., an indole-3-acetic acid producing endophytic bacterium isolated from corn root (Zea mays cv. Xinken-5).</title>
        <authorList>
            <person name="Yu J."/>
            <person name="Guan X."/>
            <person name="Liu C."/>
            <person name="Xiang W."/>
            <person name="Yu Z."/>
            <person name="Liu X."/>
            <person name="Wang G."/>
        </authorList>
    </citation>
    <scope>NUCLEOTIDE SEQUENCE [LARGE SCALE GENOMIC DNA]</scope>
    <source>
        <strain evidence="2 3">DSM 100506</strain>
    </source>
</reference>